<dbReference type="NCBIfam" id="TIGR02386">
    <property type="entry name" value="rpoC_TIGR"/>
    <property type="match status" value="1"/>
</dbReference>
<proteinExistence type="inferred from homology"/>
<dbReference type="GO" id="GO:0008270">
    <property type="term" value="F:zinc ion binding"/>
    <property type="evidence" value="ECO:0007669"/>
    <property type="project" value="UniProtKB-UniRule"/>
</dbReference>
<dbReference type="Gene3D" id="1.10.40.90">
    <property type="match status" value="1"/>
</dbReference>
<evidence type="ECO:0000256" key="3">
    <source>
        <dbReference type="ARBA" id="ARBA00022695"/>
    </source>
</evidence>
<dbReference type="SMART" id="SM00663">
    <property type="entry name" value="RPOLA_N"/>
    <property type="match status" value="1"/>
</dbReference>
<feature type="binding site" evidence="7">
    <location>
        <position position="494"/>
    </location>
    <ligand>
        <name>Mg(2+)</name>
        <dbReference type="ChEBI" id="CHEBI:18420"/>
    </ligand>
</feature>
<comment type="cofactor">
    <cofactor evidence="7">
        <name>Zn(2+)</name>
        <dbReference type="ChEBI" id="CHEBI:29105"/>
    </cofactor>
    <text evidence="7">Binds 2 Zn(2+) ions per subunit.</text>
</comment>
<evidence type="ECO:0000313" key="10">
    <source>
        <dbReference type="EMBL" id="OGZ03857.1"/>
    </source>
</evidence>
<evidence type="ECO:0000256" key="7">
    <source>
        <dbReference type="HAMAP-Rule" id="MF_01322"/>
    </source>
</evidence>
<dbReference type="EC" id="2.7.7.6" evidence="7"/>
<dbReference type="GO" id="GO:0006351">
    <property type="term" value="P:DNA-templated transcription"/>
    <property type="evidence" value="ECO:0007669"/>
    <property type="project" value="UniProtKB-UniRule"/>
</dbReference>
<name>A0A1G2CRI2_9BACT</name>
<evidence type="ECO:0000256" key="6">
    <source>
        <dbReference type="ARBA" id="ARBA00048552"/>
    </source>
</evidence>
<dbReference type="PANTHER" id="PTHR19376">
    <property type="entry name" value="DNA-DIRECTED RNA POLYMERASE"/>
    <property type="match status" value="1"/>
</dbReference>
<keyword evidence="5 7" id="KW-0804">Transcription</keyword>
<dbReference type="Gene3D" id="1.10.274.100">
    <property type="entry name" value="RNA polymerase Rpb1, domain 3"/>
    <property type="match status" value="2"/>
</dbReference>
<dbReference type="Gene3D" id="1.10.132.30">
    <property type="match status" value="1"/>
</dbReference>
<dbReference type="SUPFAM" id="SSF64484">
    <property type="entry name" value="beta and beta-prime subunits of DNA dependent RNA-polymerase"/>
    <property type="match status" value="1"/>
</dbReference>
<feature type="binding site" evidence="7">
    <location>
        <position position="58"/>
    </location>
    <ligand>
        <name>Zn(2+)</name>
        <dbReference type="ChEBI" id="CHEBI:29105"/>
        <label>1</label>
    </ligand>
</feature>
<comment type="similarity">
    <text evidence="7 8">Belongs to the RNA polymerase beta' chain family.</text>
</comment>
<comment type="function">
    <text evidence="7 8">DNA-dependent RNA polymerase catalyzes the transcription of DNA into RNA using the four ribonucleoside triphosphates as substrates.</text>
</comment>
<dbReference type="EMBL" id="MHLF01000010">
    <property type="protein sequence ID" value="OGZ03857.1"/>
    <property type="molecule type" value="Genomic_DNA"/>
</dbReference>
<feature type="binding site" evidence="7">
    <location>
        <position position="891"/>
    </location>
    <ligand>
        <name>Zn(2+)</name>
        <dbReference type="ChEBI" id="CHEBI:29105"/>
        <label>2</label>
    </ligand>
</feature>
<feature type="binding site" evidence="7">
    <location>
        <position position="71"/>
    </location>
    <ligand>
        <name>Zn(2+)</name>
        <dbReference type="ChEBI" id="CHEBI:29105"/>
        <label>1</label>
    </ligand>
</feature>
<dbReference type="InterPro" id="IPR042102">
    <property type="entry name" value="RNA_pol_Rpb1_3_sf"/>
</dbReference>
<feature type="binding site" evidence="7">
    <location>
        <position position="490"/>
    </location>
    <ligand>
        <name>Mg(2+)</name>
        <dbReference type="ChEBI" id="CHEBI:18420"/>
    </ligand>
</feature>
<keyword evidence="1 7" id="KW-0240">DNA-directed RNA polymerase</keyword>
<dbReference type="AlphaFoldDB" id="A0A1G2CRI2"/>
<dbReference type="GO" id="GO:0000287">
    <property type="term" value="F:magnesium ion binding"/>
    <property type="evidence" value="ECO:0007669"/>
    <property type="project" value="UniProtKB-UniRule"/>
</dbReference>
<dbReference type="CDD" id="cd02655">
    <property type="entry name" value="RNAP_beta'_C"/>
    <property type="match status" value="1"/>
</dbReference>
<dbReference type="Proteomes" id="UP000177246">
    <property type="component" value="Unassembled WGS sequence"/>
</dbReference>
<evidence type="ECO:0000313" key="11">
    <source>
        <dbReference type="Proteomes" id="UP000177246"/>
    </source>
</evidence>
<dbReference type="InterPro" id="IPR038120">
    <property type="entry name" value="Rpb1_funnel_sf"/>
</dbReference>
<dbReference type="InterPro" id="IPR045867">
    <property type="entry name" value="DNA-dir_RpoC_beta_prime"/>
</dbReference>
<dbReference type="InterPro" id="IPR007066">
    <property type="entry name" value="RNA_pol_Rpb1_3"/>
</dbReference>
<dbReference type="Pfam" id="PF00623">
    <property type="entry name" value="RNA_pol_Rpb1_2"/>
    <property type="match status" value="1"/>
</dbReference>
<evidence type="ECO:0000256" key="2">
    <source>
        <dbReference type="ARBA" id="ARBA00022679"/>
    </source>
</evidence>
<dbReference type="Pfam" id="PF05000">
    <property type="entry name" value="RNA_pol_Rpb1_4"/>
    <property type="match status" value="1"/>
</dbReference>
<dbReference type="Pfam" id="PF04998">
    <property type="entry name" value="RNA_pol_Rpb1_5"/>
    <property type="match status" value="1"/>
</dbReference>
<dbReference type="GO" id="GO:0003677">
    <property type="term" value="F:DNA binding"/>
    <property type="evidence" value="ECO:0007669"/>
    <property type="project" value="UniProtKB-UniRule"/>
</dbReference>
<comment type="caution">
    <text evidence="10">The sequence shown here is derived from an EMBL/GenBank/DDBJ whole genome shotgun (WGS) entry which is preliminary data.</text>
</comment>
<keyword evidence="7" id="KW-0460">Magnesium</keyword>
<dbReference type="InterPro" id="IPR007081">
    <property type="entry name" value="RNA_pol_Rpb1_5"/>
</dbReference>
<feature type="binding site" evidence="7">
    <location>
        <position position="492"/>
    </location>
    <ligand>
        <name>Mg(2+)</name>
        <dbReference type="ChEBI" id="CHEBI:18420"/>
    </ligand>
</feature>
<dbReference type="Gene3D" id="4.10.860.120">
    <property type="entry name" value="RNA polymerase II, clamp domain"/>
    <property type="match status" value="1"/>
</dbReference>
<feature type="binding site" evidence="7">
    <location>
        <position position="56"/>
    </location>
    <ligand>
        <name>Zn(2+)</name>
        <dbReference type="ChEBI" id="CHEBI:29105"/>
        <label>1</label>
    </ligand>
</feature>
<dbReference type="PANTHER" id="PTHR19376:SF54">
    <property type="entry name" value="DNA-DIRECTED RNA POLYMERASE SUBUNIT BETA"/>
    <property type="match status" value="1"/>
</dbReference>
<evidence type="ECO:0000256" key="8">
    <source>
        <dbReference type="RuleBase" id="RU004279"/>
    </source>
</evidence>
<dbReference type="CDD" id="cd01609">
    <property type="entry name" value="RNAP_beta'_N"/>
    <property type="match status" value="1"/>
</dbReference>
<feature type="binding site" evidence="7">
    <location>
        <position position="894"/>
    </location>
    <ligand>
        <name>Zn(2+)</name>
        <dbReference type="ChEBI" id="CHEBI:29105"/>
        <label>2</label>
    </ligand>
</feature>
<feature type="domain" description="RNA polymerase N-terminal" evidence="9">
    <location>
        <begin position="263"/>
        <end position="544"/>
    </location>
</feature>
<dbReference type="InterPro" id="IPR000722">
    <property type="entry name" value="RNA_pol_asu"/>
</dbReference>
<dbReference type="InterPro" id="IPR006592">
    <property type="entry name" value="RNA_pol_N"/>
</dbReference>
<keyword evidence="4 7" id="KW-0479">Metal-binding</keyword>
<dbReference type="GO" id="GO:0003899">
    <property type="term" value="F:DNA-directed RNA polymerase activity"/>
    <property type="evidence" value="ECO:0007669"/>
    <property type="project" value="UniProtKB-UniRule"/>
</dbReference>
<keyword evidence="3 7" id="KW-0548">Nucleotidyltransferase</keyword>
<evidence type="ECO:0000256" key="1">
    <source>
        <dbReference type="ARBA" id="ARBA00022478"/>
    </source>
</evidence>
<gene>
    <name evidence="7" type="primary">rpoC</name>
    <name evidence="10" type="ORF">A2430_00880</name>
</gene>
<dbReference type="InterPro" id="IPR007083">
    <property type="entry name" value="RNA_pol_Rpb1_4"/>
</dbReference>
<dbReference type="Gene3D" id="2.40.40.20">
    <property type="match status" value="1"/>
</dbReference>
<evidence type="ECO:0000256" key="4">
    <source>
        <dbReference type="ARBA" id="ARBA00022723"/>
    </source>
</evidence>
<dbReference type="Gene3D" id="1.10.1790.20">
    <property type="match status" value="1"/>
</dbReference>
<dbReference type="InterPro" id="IPR044893">
    <property type="entry name" value="RNA_pol_Rpb1_clamp_domain"/>
</dbReference>
<organism evidence="10 11">
    <name type="scientific">Candidatus Liptonbacteria bacterium RIFOXYC1_FULL_36_8</name>
    <dbReference type="NCBI Taxonomy" id="1798655"/>
    <lineage>
        <taxon>Bacteria</taxon>
        <taxon>Candidatus Liptoniibacteriota</taxon>
    </lineage>
</organism>
<dbReference type="Pfam" id="PF04983">
    <property type="entry name" value="RNA_pol_Rpb1_3"/>
    <property type="match status" value="1"/>
</dbReference>
<dbReference type="InterPro" id="IPR007080">
    <property type="entry name" value="RNA_pol_Rpb1_1"/>
</dbReference>
<reference evidence="10 11" key="1">
    <citation type="journal article" date="2016" name="Nat. Commun.">
        <title>Thousands of microbial genomes shed light on interconnected biogeochemical processes in an aquifer system.</title>
        <authorList>
            <person name="Anantharaman K."/>
            <person name="Brown C.T."/>
            <person name="Hug L.A."/>
            <person name="Sharon I."/>
            <person name="Castelle C.J."/>
            <person name="Probst A.J."/>
            <person name="Thomas B.C."/>
            <person name="Singh A."/>
            <person name="Wilkins M.J."/>
            <person name="Karaoz U."/>
            <person name="Brodie E.L."/>
            <person name="Williams K.H."/>
            <person name="Hubbard S.S."/>
            <person name="Banfield J.F."/>
        </authorList>
    </citation>
    <scope>NUCLEOTIDE SEQUENCE [LARGE SCALE GENOMIC DNA]</scope>
</reference>
<comment type="cofactor">
    <cofactor evidence="7">
        <name>Mg(2+)</name>
        <dbReference type="ChEBI" id="CHEBI:18420"/>
    </cofactor>
    <text evidence="7">Binds 1 Mg(2+) ion per subunit.</text>
</comment>
<protein>
    <recommendedName>
        <fullName evidence="7">DNA-directed RNA polymerase subunit beta'</fullName>
        <shortName evidence="7">RNAP subunit beta'</shortName>
        <ecNumber evidence="7">2.7.7.6</ecNumber>
    </recommendedName>
    <alternativeName>
        <fullName evidence="7">RNA polymerase subunit beta'</fullName>
    </alternativeName>
    <alternativeName>
        <fullName evidence="7">Transcriptase subunit beta'</fullName>
    </alternativeName>
</protein>
<dbReference type="Pfam" id="PF04997">
    <property type="entry name" value="RNA_pol_Rpb1_1"/>
    <property type="match status" value="1"/>
</dbReference>
<comment type="subunit">
    <text evidence="7">The RNAP catalytic core consists of 2 alpha, 1 beta, 1 beta' and 1 omega subunit. When a sigma factor is associated with the core the holoenzyme is formed, which can initiate transcription.</text>
</comment>
<dbReference type="GO" id="GO:0000428">
    <property type="term" value="C:DNA-directed RNA polymerase complex"/>
    <property type="evidence" value="ECO:0007669"/>
    <property type="project" value="UniProtKB-KW"/>
</dbReference>
<feature type="binding site" evidence="7">
    <location>
        <position position="813"/>
    </location>
    <ligand>
        <name>Zn(2+)</name>
        <dbReference type="ChEBI" id="CHEBI:29105"/>
        <label>2</label>
    </ligand>
</feature>
<dbReference type="InterPro" id="IPR012754">
    <property type="entry name" value="DNA-dir_RpoC_beta_prime_bact"/>
</dbReference>
<keyword evidence="7" id="KW-0862">Zinc</keyword>
<keyword evidence="2 7" id="KW-0808">Transferase</keyword>
<feature type="binding site" evidence="7">
    <location>
        <position position="74"/>
    </location>
    <ligand>
        <name>Zn(2+)</name>
        <dbReference type="ChEBI" id="CHEBI:29105"/>
        <label>1</label>
    </ligand>
</feature>
<evidence type="ECO:0000256" key="5">
    <source>
        <dbReference type="ARBA" id="ARBA00023163"/>
    </source>
</evidence>
<dbReference type="Gene3D" id="1.10.150.390">
    <property type="match status" value="1"/>
</dbReference>
<sequence length="1195" mass="133578">MFFDSLKITIASPDDIKEWSHGEIIKPETINYRTQRPEKDGLFSERIFGPTKDYECYCGKYRRIRYKGVICDKCGVEVTRSIVRRERMGHIDLATPVCHIWFFKNVPSKLGLILDIPTSKLEKVIYYAAYIVMGVNEENKKRAVDEIKKEFESRKKEEGNNKSSEKALEDATENTIESLKNLRIGSVLSEAEYFNLAKKFADVFNAGTGGEAIRKILEKIDLKAESKRIGKELENSKDATRRIKLLKQNKIVVSLFNNNLRPEWMVLKTLPVLPPDLRPMVPLDGGRYATSDLNDLYRRVINRNNRLKKLLELKAPEVIVVNEKRMLQEAVDALIDNSARTGTSQQMSSSRRPLRSLADMLKGKQGRFRQNLLGKRVDYSGRSVIVVGPKLRLNECGLPKKMALELFKPFIISKIIERGFAHNIRNANRLIEEAPPEVWAILEEVISDKKVLLNRAPTLHRLSVQAFRPVLIEDLAIQVPPMVCAAFNADFDGDQMAVHLPLSEEAQKEAREKMLASVNLLKPATGDPITTPTQDIILGCYYLTKIKENGAGAGKIFANEDETVMALHNKVIDINSPIKVGSPKNEETSCGRLMFNGVLPKGFPFVNKTLNKKELAKIVNKVINQYGFDEAFATLDKIKTLGFEYATRSGITWAMSDLHLPPEKKGIIAEAEKEIERIREQYFEGILTKEEKRERSIVVWNKTKSQIAALVPKALDEHNPIYHIIDSGSRGSWAQPVQMMGMKGLVQNPKGETAELPIKSSLKEGFSVLEYFISTHGSRKGLTDTALKTAQAGYLTRRLVDVAQDVIIKEKDCHTKEGVEEKREKDSKIAQSFASRLFSRTTLENIKTGGKTIIKAGEIINHDQAEEIEKSDIQSVLIRSPLTCKTLYGACSKCYGSDLANNEEIKIGEAVGVIAAQSIGEPGTQLTLRTFHIGGTAGADITHGLPRVEELFEARVPKGKAIMAESDGVIEDIKEGGLIKNIVLKTSGKKSKIIEYPTHRSADIFCKIGDVIKKGDQLSEGHLDLKELLKYRGILEVQNYIISEIQKIYGSEGAPINNKHIEIIIRQMFSRVKITEAGDSRFLVGDIIDKSKFLEVNRAIKKEGKTPAKSQQLLMGITKVSLSSESFLAAASFQETARILVNSSIEGKVDRLRGLKENVIIGRLIPVGTGFHGDERISIISEDEAKEEASNSGVE</sequence>
<comment type="catalytic activity">
    <reaction evidence="6 7 8">
        <text>RNA(n) + a ribonucleoside 5'-triphosphate = RNA(n+1) + diphosphate</text>
        <dbReference type="Rhea" id="RHEA:21248"/>
        <dbReference type="Rhea" id="RHEA-COMP:14527"/>
        <dbReference type="Rhea" id="RHEA-COMP:17342"/>
        <dbReference type="ChEBI" id="CHEBI:33019"/>
        <dbReference type="ChEBI" id="CHEBI:61557"/>
        <dbReference type="ChEBI" id="CHEBI:140395"/>
        <dbReference type="EC" id="2.7.7.6"/>
    </reaction>
</comment>
<dbReference type="Gene3D" id="2.40.50.100">
    <property type="match status" value="1"/>
</dbReference>
<dbReference type="HAMAP" id="MF_01322">
    <property type="entry name" value="RNApol_bact_RpoC"/>
    <property type="match status" value="1"/>
</dbReference>
<feature type="binding site" evidence="7">
    <location>
        <position position="884"/>
    </location>
    <ligand>
        <name>Zn(2+)</name>
        <dbReference type="ChEBI" id="CHEBI:29105"/>
        <label>2</label>
    </ligand>
</feature>
<accession>A0A1G2CRI2</accession>
<evidence type="ECO:0000259" key="9">
    <source>
        <dbReference type="SMART" id="SM00663"/>
    </source>
</evidence>